<protein>
    <submittedName>
        <fullName evidence="2">Uncharacterized protein</fullName>
    </submittedName>
</protein>
<keyword evidence="1" id="KW-1133">Transmembrane helix</keyword>
<dbReference type="AlphaFoldDB" id="A0A382BQX1"/>
<evidence type="ECO:0000313" key="2">
    <source>
        <dbReference type="EMBL" id="SVB16220.1"/>
    </source>
</evidence>
<feature type="transmembrane region" description="Helical" evidence="1">
    <location>
        <begin position="7"/>
        <end position="26"/>
    </location>
</feature>
<reference evidence="2" key="1">
    <citation type="submission" date="2018-05" db="EMBL/GenBank/DDBJ databases">
        <authorList>
            <person name="Lanie J.A."/>
            <person name="Ng W.-L."/>
            <person name="Kazmierczak K.M."/>
            <person name="Andrzejewski T.M."/>
            <person name="Davidsen T.M."/>
            <person name="Wayne K.J."/>
            <person name="Tettelin H."/>
            <person name="Glass J.I."/>
            <person name="Rusch D."/>
            <person name="Podicherti R."/>
            <person name="Tsui H.-C.T."/>
            <person name="Winkler M.E."/>
        </authorList>
    </citation>
    <scope>NUCLEOTIDE SEQUENCE</scope>
</reference>
<name>A0A382BQX1_9ZZZZ</name>
<keyword evidence="1" id="KW-0812">Transmembrane</keyword>
<feature type="non-terminal residue" evidence="2">
    <location>
        <position position="38"/>
    </location>
</feature>
<dbReference type="EMBL" id="UINC01030960">
    <property type="protein sequence ID" value="SVB16220.1"/>
    <property type="molecule type" value="Genomic_DNA"/>
</dbReference>
<sequence length="38" mass="4127">MNEIGEFTLMVALATSLYGTVAYVMAARGNRIDLYLSA</sequence>
<accession>A0A382BQX1</accession>
<proteinExistence type="predicted"/>
<keyword evidence="1" id="KW-0472">Membrane</keyword>
<evidence type="ECO:0000256" key="1">
    <source>
        <dbReference type="SAM" id="Phobius"/>
    </source>
</evidence>
<gene>
    <name evidence="2" type="ORF">METZ01_LOCUS169074</name>
</gene>
<organism evidence="2">
    <name type="scientific">marine metagenome</name>
    <dbReference type="NCBI Taxonomy" id="408172"/>
    <lineage>
        <taxon>unclassified sequences</taxon>
        <taxon>metagenomes</taxon>
        <taxon>ecological metagenomes</taxon>
    </lineage>
</organism>